<feature type="compositionally biased region" description="Low complexity" evidence="1">
    <location>
        <begin position="256"/>
        <end position="283"/>
    </location>
</feature>
<proteinExistence type="predicted"/>
<dbReference type="AlphaFoldDB" id="A0AAD8T7I1"/>
<dbReference type="EMBL" id="JAUUTY010000003">
    <property type="protein sequence ID" value="KAK1670814.1"/>
    <property type="molecule type" value="Genomic_DNA"/>
</dbReference>
<evidence type="ECO:0000259" key="2">
    <source>
        <dbReference type="Pfam" id="PF03078"/>
    </source>
</evidence>
<feature type="compositionally biased region" description="Polar residues" evidence="1">
    <location>
        <begin position="321"/>
        <end position="333"/>
    </location>
</feature>
<dbReference type="InterPro" id="IPR004312">
    <property type="entry name" value="ATHILA_Orf1_C"/>
</dbReference>
<feature type="compositionally biased region" description="Pro residues" evidence="1">
    <location>
        <begin position="340"/>
        <end position="352"/>
    </location>
</feature>
<reference evidence="3" key="1">
    <citation type="submission" date="2023-07" db="EMBL/GenBank/DDBJ databases">
        <title>A chromosome-level genome assembly of Lolium multiflorum.</title>
        <authorList>
            <person name="Chen Y."/>
            <person name="Copetti D."/>
            <person name="Kolliker R."/>
            <person name="Studer B."/>
        </authorList>
    </citation>
    <scope>NUCLEOTIDE SEQUENCE</scope>
    <source>
        <strain evidence="3">02402/16</strain>
        <tissue evidence="3">Leaf</tissue>
    </source>
</reference>
<feature type="region of interest" description="Disordered" evidence="1">
    <location>
        <begin position="170"/>
        <end position="393"/>
    </location>
</feature>
<accession>A0AAD8T7I1</accession>
<sequence length="692" mass="75146">MNYMWVCVTQHGLTATDLIAAYFSRRVLLLQRRVHKICYMSGRLDPTRTSKLAIARRVNHASQADLPENWDWGMEPFSRQDPPPLDFLRMAEEDGDVAIKEWAADLPGSEDERDRAAGEDENPDAEPQASAAGGQGEPASTHLSEDLPDDDDVVILEPLAVIPLAFAPPAVGAAPPLRARKRATEQAETAKKHQQKKQKTVPEAAGTPIKFFKRVGADSASSPMPPPAAPQRARREATPQPPRRERDPMPPLFPLPSVAAGTSSSAPPAGSAGSSSSSQGEPAQRTGQPTIEEALRHSQPEAPATGGGGGDVLMSDAGSGQAETPSPRPTNTLEPARQTTPPPATGPDPAMVPPAATRVQRKTAGGDATAKLKAKAPAEEPPGRSSRSSSCMSEWLDADSSEVTIQEGRKGVVTMKLFFSDLRNLLNPNATESSLHLNRCEKVVSSVSEKRTSLYNKLVASYHKAKTERSSLAHQLEAAQELKLTEEVVLEAAEAWRHISVHGNLNYLRKKSATIQNPTIRYFATLLANSIFENGDTGAMANPEMSVICSVLYPNMQHEPWRAAHPALPPTEIMGRKNTWVLSPEEFQALRVAAGRATAPEGDAAWEQKINQVEDEDQQHQYPLQQPYMQPQSRYDYVPREEYETLVGRVGDVESMLHDVNANVISLTQSFSEFSTSFQTYFPPPQGGGGGQ</sequence>
<feature type="region of interest" description="Disordered" evidence="1">
    <location>
        <begin position="104"/>
        <end position="148"/>
    </location>
</feature>
<evidence type="ECO:0000313" key="3">
    <source>
        <dbReference type="EMBL" id="KAK1670814.1"/>
    </source>
</evidence>
<comment type="caution">
    <text evidence="3">The sequence shown here is derived from an EMBL/GenBank/DDBJ whole genome shotgun (WGS) entry which is preliminary data.</text>
</comment>
<dbReference type="Pfam" id="PF03078">
    <property type="entry name" value="ATHILA"/>
    <property type="match status" value="1"/>
</dbReference>
<evidence type="ECO:0000313" key="4">
    <source>
        <dbReference type="Proteomes" id="UP001231189"/>
    </source>
</evidence>
<dbReference type="Proteomes" id="UP001231189">
    <property type="component" value="Unassembled WGS sequence"/>
</dbReference>
<feature type="compositionally biased region" description="Basic and acidic residues" evidence="1">
    <location>
        <begin position="233"/>
        <end position="248"/>
    </location>
</feature>
<gene>
    <name evidence="3" type="ORF">QYE76_058973</name>
</gene>
<feature type="domain" description="Arabidopsis retrotransposon Orf1 C-terminal" evidence="2">
    <location>
        <begin position="496"/>
        <end position="551"/>
    </location>
</feature>
<keyword evidence="4" id="KW-1185">Reference proteome</keyword>
<feature type="compositionally biased region" description="Basic and acidic residues" evidence="1">
    <location>
        <begin position="182"/>
        <end position="191"/>
    </location>
</feature>
<name>A0AAD8T7I1_LOLMU</name>
<organism evidence="3 4">
    <name type="scientific">Lolium multiflorum</name>
    <name type="common">Italian ryegrass</name>
    <name type="synonym">Lolium perenne subsp. multiflorum</name>
    <dbReference type="NCBI Taxonomy" id="4521"/>
    <lineage>
        <taxon>Eukaryota</taxon>
        <taxon>Viridiplantae</taxon>
        <taxon>Streptophyta</taxon>
        <taxon>Embryophyta</taxon>
        <taxon>Tracheophyta</taxon>
        <taxon>Spermatophyta</taxon>
        <taxon>Magnoliopsida</taxon>
        <taxon>Liliopsida</taxon>
        <taxon>Poales</taxon>
        <taxon>Poaceae</taxon>
        <taxon>BOP clade</taxon>
        <taxon>Pooideae</taxon>
        <taxon>Poodae</taxon>
        <taxon>Poeae</taxon>
        <taxon>Poeae Chloroplast Group 2 (Poeae type)</taxon>
        <taxon>Loliodinae</taxon>
        <taxon>Loliinae</taxon>
        <taxon>Lolium</taxon>
    </lineage>
</organism>
<evidence type="ECO:0000256" key="1">
    <source>
        <dbReference type="SAM" id="MobiDB-lite"/>
    </source>
</evidence>
<protein>
    <recommendedName>
        <fullName evidence="2">Arabidopsis retrotransposon Orf1 C-terminal domain-containing protein</fullName>
    </recommendedName>
</protein>